<dbReference type="InterPro" id="IPR036188">
    <property type="entry name" value="FAD/NAD-bd_sf"/>
</dbReference>
<organism evidence="8 9">
    <name type="scientific">Aulographum hederae CBS 113979</name>
    <dbReference type="NCBI Taxonomy" id="1176131"/>
    <lineage>
        <taxon>Eukaryota</taxon>
        <taxon>Fungi</taxon>
        <taxon>Dikarya</taxon>
        <taxon>Ascomycota</taxon>
        <taxon>Pezizomycotina</taxon>
        <taxon>Dothideomycetes</taxon>
        <taxon>Pleosporomycetidae</taxon>
        <taxon>Aulographales</taxon>
        <taxon>Aulographaceae</taxon>
    </lineage>
</organism>
<reference evidence="8" key="1">
    <citation type="journal article" date="2020" name="Stud. Mycol.">
        <title>101 Dothideomycetes genomes: a test case for predicting lifestyles and emergence of pathogens.</title>
        <authorList>
            <person name="Haridas S."/>
            <person name="Albert R."/>
            <person name="Binder M."/>
            <person name="Bloem J."/>
            <person name="Labutti K."/>
            <person name="Salamov A."/>
            <person name="Andreopoulos B."/>
            <person name="Baker S."/>
            <person name="Barry K."/>
            <person name="Bills G."/>
            <person name="Bluhm B."/>
            <person name="Cannon C."/>
            <person name="Castanera R."/>
            <person name="Culley D."/>
            <person name="Daum C."/>
            <person name="Ezra D."/>
            <person name="Gonzalez J."/>
            <person name="Henrissat B."/>
            <person name="Kuo A."/>
            <person name="Liang C."/>
            <person name="Lipzen A."/>
            <person name="Lutzoni F."/>
            <person name="Magnuson J."/>
            <person name="Mondo S."/>
            <person name="Nolan M."/>
            <person name="Ohm R."/>
            <person name="Pangilinan J."/>
            <person name="Park H.-J."/>
            <person name="Ramirez L."/>
            <person name="Alfaro M."/>
            <person name="Sun H."/>
            <person name="Tritt A."/>
            <person name="Yoshinaga Y."/>
            <person name="Zwiers L.-H."/>
            <person name="Turgeon B."/>
            <person name="Goodwin S."/>
            <person name="Spatafora J."/>
            <person name="Crous P."/>
            <person name="Grigoriev I."/>
        </authorList>
    </citation>
    <scope>NUCLEOTIDE SEQUENCE</scope>
    <source>
        <strain evidence="8">CBS 113979</strain>
    </source>
</reference>
<dbReference type="Proteomes" id="UP000800041">
    <property type="component" value="Unassembled WGS sequence"/>
</dbReference>
<dbReference type="Pfam" id="PF00743">
    <property type="entry name" value="FMO-like"/>
    <property type="match status" value="1"/>
</dbReference>
<dbReference type="GO" id="GO:0004499">
    <property type="term" value="F:N,N-dimethylaniline monooxygenase activity"/>
    <property type="evidence" value="ECO:0007669"/>
    <property type="project" value="InterPro"/>
</dbReference>
<evidence type="ECO:0000256" key="4">
    <source>
        <dbReference type="ARBA" id="ARBA00022827"/>
    </source>
</evidence>
<dbReference type="SUPFAM" id="SSF51905">
    <property type="entry name" value="FAD/NAD(P)-binding domain"/>
    <property type="match status" value="3"/>
</dbReference>
<dbReference type="InterPro" id="IPR020946">
    <property type="entry name" value="Flavin_mOase-like"/>
</dbReference>
<accession>A0A6G1H978</accession>
<evidence type="ECO:0000256" key="1">
    <source>
        <dbReference type="ARBA" id="ARBA00001974"/>
    </source>
</evidence>
<dbReference type="PANTHER" id="PTHR43098:SF3">
    <property type="entry name" value="L-ORNITHINE N(5)-MONOOXYGENASE-RELATED"/>
    <property type="match status" value="1"/>
</dbReference>
<keyword evidence="6" id="KW-0560">Oxidoreductase</keyword>
<evidence type="ECO:0000256" key="7">
    <source>
        <dbReference type="ARBA" id="ARBA00023033"/>
    </source>
</evidence>
<evidence type="ECO:0000256" key="5">
    <source>
        <dbReference type="ARBA" id="ARBA00022857"/>
    </source>
</evidence>
<dbReference type="EMBL" id="ML977144">
    <property type="protein sequence ID" value="KAF1989612.1"/>
    <property type="molecule type" value="Genomic_DNA"/>
</dbReference>
<evidence type="ECO:0000256" key="6">
    <source>
        <dbReference type="ARBA" id="ARBA00023002"/>
    </source>
</evidence>
<dbReference type="GO" id="GO:0050661">
    <property type="term" value="F:NADP binding"/>
    <property type="evidence" value="ECO:0007669"/>
    <property type="project" value="InterPro"/>
</dbReference>
<dbReference type="PANTHER" id="PTHR43098">
    <property type="entry name" value="L-ORNITHINE N(5)-MONOOXYGENASE-RELATED"/>
    <property type="match status" value="1"/>
</dbReference>
<sequence length="543" mass="60528">MATQSESTLDALIIGTGFSGVYLLHKLLKLNYNVIALDAASQLGGVWCHNNYPGAGVDIPVPDYQYGMEEVWNPSDGKNWTWSEKFPQAPELRRYFQYADEKMGGLSKHCEFGTWVEGAVWSDGEKMWEVKASNGKTWKTKFLLPSLGYAAKPVIPTFPGLNSFEGVVVHTSKWPEKGIDLEGKRVGVIGTGASGIQVIQTIAPEVQHLTVFQRTPAMAIPIQQKPYDPASSGSSIPETRQFFQERKTMWDGSHSDMIMRSALTDTPAQREENFSRLWDAGGFSFWTSNYMDLFSSPEANDLIYAYWKQRVRERVNDPQTAHLLAPDRKPHHFGTKRAPLESTYYDTFNSPNVSLIDLIHDPVAAITPTGIQLASGKSHDLDVLVLATGFDVATGPFTQLDLRGRSGVPLSEQWKDGCKTYLGMSVHDFPNMLFPYGPQSPATVCNGPVCAEAQGEFIIGLLETMREKEARVVEPQKEPQAEWTELVTGLLKGSLFEETTSFYWGENVKGKAREPVLWFGGVPGYLEKCEGARRDGWRGFTME</sequence>
<proteinExistence type="inferred from homology"/>
<evidence type="ECO:0000256" key="3">
    <source>
        <dbReference type="ARBA" id="ARBA00022630"/>
    </source>
</evidence>
<evidence type="ECO:0000313" key="9">
    <source>
        <dbReference type="Proteomes" id="UP000800041"/>
    </source>
</evidence>
<keyword evidence="5" id="KW-0521">NADP</keyword>
<dbReference type="GO" id="GO:0050660">
    <property type="term" value="F:flavin adenine dinucleotide binding"/>
    <property type="evidence" value="ECO:0007669"/>
    <property type="project" value="InterPro"/>
</dbReference>
<dbReference type="InterPro" id="IPR050775">
    <property type="entry name" value="FAD-binding_Monooxygenases"/>
</dbReference>
<keyword evidence="3" id="KW-0285">Flavoprotein</keyword>
<comment type="cofactor">
    <cofactor evidence="1">
        <name>FAD</name>
        <dbReference type="ChEBI" id="CHEBI:57692"/>
    </cofactor>
</comment>
<gene>
    <name evidence="8" type="ORF">K402DRAFT_349574</name>
</gene>
<comment type="similarity">
    <text evidence="2">Belongs to the FAD-binding monooxygenase family.</text>
</comment>
<dbReference type="AlphaFoldDB" id="A0A6G1H978"/>
<keyword evidence="4" id="KW-0274">FAD</keyword>
<keyword evidence="7 8" id="KW-0503">Monooxygenase</keyword>
<evidence type="ECO:0000256" key="2">
    <source>
        <dbReference type="ARBA" id="ARBA00010139"/>
    </source>
</evidence>
<dbReference type="Gene3D" id="3.50.50.60">
    <property type="entry name" value="FAD/NAD(P)-binding domain"/>
    <property type="match status" value="2"/>
</dbReference>
<dbReference type="OrthoDB" id="66881at2759"/>
<evidence type="ECO:0000313" key="8">
    <source>
        <dbReference type="EMBL" id="KAF1989612.1"/>
    </source>
</evidence>
<protein>
    <submittedName>
        <fullName evidence="8">Cyclohexanone monooxygenase</fullName>
    </submittedName>
</protein>
<keyword evidence="9" id="KW-1185">Reference proteome</keyword>
<name>A0A6G1H978_9PEZI</name>